<dbReference type="RefSeq" id="WP_141392887.1">
    <property type="nucleotide sequence ID" value="NZ_BAAAVQ010000046.1"/>
</dbReference>
<keyword evidence="2" id="KW-1185">Reference proteome</keyword>
<evidence type="ECO:0000313" key="2">
    <source>
        <dbReference type="Proteomes" id="UP001595884"/>
    </source>
</evidence>
<gene>
    <name evidence="1" type="ORF">ACFO7V_02455</name>
</gene>
<name>A0ABV9MIQ6_9MICC</name>
<dbReference type="Proteomes" id="UP001595884">
    <property type="component" value="Unassembled WGS sequence"/>
</dbReference>
<dbReference type="Gene3D" id="3.20.20.60">
    <property type="entry name" value="Phosphoenolpyruvate-binding domains"/>
    <property type="match status" value="1"/>
</dbReference>
<organism evidence="1 2">
    <name type="scientific">Glutamicibacter bergerei</name>
    <dbReference type="NCBI Taxonomy" id="256702"/>
    <lineage>
        <taxon>Bacteria</taxon>
        <taxon>Bacillati</taxon>
        <taxon>Actinomycetota</taxon>
        <taxon>Actinomycetes</taxon>
        <taxon>Micrococcales</taxon>
        <taxon>Micrococcaceae</taxon>
        <taxon>Glutamicibacter</taxon>
    </lineage>
</organism>
<dbReference type="InterPro" id="IPR040442">
    <property type="entry name" value="Pyrv_kinase-like_dom_sf"/>
</dbReference>
<dbReference type="InterPro" id="IPR015813">
    <property type="entry name" value="Pyrv/PenolPyrv_kinase-like_dom"/>
</dbReference>
<reference evidence="2" key="1">
    <citation type="journal article" date="2019" name="Int. J. Syst. Evol. Microbiol.">
        <title>The Global Catalogue of Microorganisms (GCM) 10K type strain sequencing project: providing services to taxonomists for standard genome sequencing and annotation.</title>
        <authorList>
            <consortium name="The Broad Institute Genomics Platform"/>
            <consortium name="The Broad Institute Genome Sequencing Center for Infectious Disease"/>
            <person name="Wu L."/>
            <person name="Ma J."/>
        </authorList>
    </citation>
    <scope>NUCLEOTIDE SEQUENCE [LARGE SCALE GENOMIC DNA]</scope>
    <source>
        <strain evidence="2">CGMCC 1.12849</strain>
    </source>
</reference>
<dbReference type="SUPFAM" id="SSF51621">
    <property type="entry name" value="Phosphoenolpyruvate/pyruvate domain"/>
    <property type="match status" value="1"/>
</dbReference>
<comment type="caution">
    <text evidence="1">The sequence shown here is derived from an EMBL/GenBank/DDBJ whole genome shotgun (WGS) entry which is preliminary data.</text>
</comment>
<protein>
    <submittedName>
        <fullName evidence="1">Uncharacterized protein</fullName>
    </submittedName>
</protein>
<accession>A0ABV9MIQ6</accession>
<sequence>MPIPLFQHDHPRVVDAVLASGKAYKQAGDLIGVNAFADQMAQKYLAEGPKFVNVGAEVSILARNTETLAAK</sequence>
<proteinExistence type="predicted"/>
<evidence type="ECO:0000313" key="1">
    <source>
        <dbReference type="EMBL" id="MFC4715005.1"/>
    </source>
</evidence>
<dbReference type="EMBL" id="JBHSHE010000011">
    <property type="protein sequence ID" value="MFC4715005.1"/>
    <property type="molecule type" value="Genomic_DNA"/>
</dbReference>